<accession>A0A158FZ98</accession>
<gene>
    <name evidence="1" type="ORF">AWB67_00975</name>
</gene>
<sequence length="80" mass="8309">MNLLPRLGVGQNSLSAVSVPASPNHAKPADARLAGFTALSLLTPTQDHARVLKTMHATSSALSNNQTLSSGQGIFPSRQC</sequence>
<protein>
    <submittedName>
        <fullName evidence="1">Uncharacterized protein</fullName>
    </submittedName>
</protein>
<name>A0A158FZ98_9BURK</name>
<organism evidence="1 2">
    <name type="scientific">Caballeronia terrestris</name>
    <dbReference type="NCBI Taxonomy" id="1226301"/>
    <lineage>
        <taxon>Bacteria</taxon>
        <taxon>Pseudomonadati</taxon>
        <taxon>Pseudomonadota</taxon>
        <taxon>Betaproteobacteria</taxon>
        <taxon>Burkholderiales</taxon>
        <taxon>Burkholderiaceae</taxon>
        <taxon>Caballeronia</taxon>
    </lineage>
</organism>
<proteinExistence type="predicted"/>
<comment type="caution">
    <text evidence="1">The sequence shown here is derived from an EMBL/GenBank/DDBJ whole genome shotgun (WGS) entry which is preliminary data.</text>
</comment>
<evidence type="ECO:0000313" key="1">
    <source>
        <dbReference type="EMBL" id="SAL24983.1"/>
    </source>
</evidence>
<keyword evidence="2" id="KW-1185">Reference proteome</keyword>
<dbReference type="EMBL" id="FCOL02000004">
    <property type="protein sequence ID" value="SAL24983.1"/>
    <property type="molecule type" value="Genomic_DNA"/>
</dbReference>
<reference evidence="1" key="1">
    <citation type="submission" date="2016-01" db="EMBL/GenBank/DDBJ databases">
        <authorList>
            <person name="Peeters C."/>
        </authorList>
    </citation>
    <scope>NUCLEOTIDE SEQUENCE [LARGE SCALE GENOMIC DNA]</scope>
    <source>
        <strain evidence="1">LMG 22937</strain>
    </source>
</reference>
<dbReference type="RefSeq" id="WP_125477553.1">
    <property type="nucleotide sequence ID" value="NZ_FCOL02000004.1"/>
</dbReference>
<evidence type="ECO:0000313" key="2">
    <source>
        <dbReference type="Proteomes" id="UP000054925"/>
    </source>
</evidence>
<dbReference type="Proteomes" id="UP000054925">
    <property type="component" value="Unassembled WGS sequence"/>
</dbReference>
<dbReference type="AlphaFoldDB" id="A0A158FZ98"/>